<dbReference type="PANTHER" id="PTHR43086:SF3">
    <property type="entry name" value="NADP-DEPENDENT 3-HYDROXY ACID DEHYDROGENASE YDFG"/>
    <property type="match status" value="1"/>
</dbReference>
<dbReference type="Proteomes" id="UP001595696">
    <property type="component" value="Unassembled WGS sequence"/>
</dbReference>
<dbReference type="Pfam" id="PF00106">
    <property type="entry name" value="adh_short"/>
    <property type="match status" value="1"/>
</dbReference>
<keyword evidence="4" id="KW-1185">Reference proteome</keyword>
<dbReference type="PANTHER" id="PTHR43086">
    <property type="entry name" value="VERY-LONG-CHAIN 3-OXOOACYL-COA REDUCTASE"/>
    <property type="match status" value="1"/>
</dbReference>
<evidence type="ECO:0000313" key="4">
    <source>
        <dbReference type="Proteomes" id="UP001595696"/>
    </source>
</evidence>
<protein>
    <submittedName>
        <fullName evidence="3">SDR family NAD(P)-dependent oxidoreductase</fullName>
        <ecNumber evidence="3">1.-.-.-</ecNumber>
    </submittedName>
</protein>
<evidence type="ECO:0000256" key="1">
    <source>
        <dbReference type="ARBA" id="ARBA00006484"/>
    </source>
</evidence>
<dbReference type="SUPFAM" id="SSF51735">
    <property type="entry name" value="NAD(P)-binding Rossmann-fold domains"/>
    <property type="match status" value="1"/>
</dbReference>
<evidence type="ECO:0000256" key="2">
    <source>
        <dbReference type="ARBA" id="ARBA00023002"/>
    </source>
</evidence>
<dbReference type="Gene3D" id="3.40.50.720">
    <property type="entry name" value="NAD(P)-binding Rossmann-like Domain"/>
    <property type="match status" value="1"/>
</dbReference>
<reference evidence="4" key="1">
    <citation type="journal article" date="2019" name="Int. J. Syst. Evol. Microbiol.">
        <title>The Global Catalogue of Microorganisms (GCM) 10K type strain sequencing project: providing services to taxonomists for standard genome sequencing and annotation.</title>
        <authorList>
            <consortium name="The Broad Institute Genomics Platform"/>
            <consortium name="The Broad Institute Genome Sequencing Center for Infectious Disease"/>
            <person name="Wu L."/>
            <person name="Ma J."/>
        </authorList>
    </citation>
    <scope>NUCLEOTIDE SEQUENCE [LARGE SCALE GENOMIC DNA]</scope>
    <source>
        <strain evidence="4">CGMCC 4.7330</strain>
    </source>
</reference>
<dbReference type="EC" id="1.-.-.-" evidence="3"/>
<dbReference type="InterPro" id="IPR036291">
    <property type="entry name" value="NAD(P)-bd_dom_sf"/>
</dbReference>
<name>A0ABV8DY71_9NOCA</name>
<comment type="caution">
    <text evidence="3">The sequence shown here is derived from an EMBL/GenBank/DDBJ whole genome shotgun (WGS) entry which is preliminary data.</text>
</comment>
<evidence type="ECO:0000313" key="3">
    <source>
        <dbReference type="EMBL" id="MFC3965100.1"/>
    </source>
</evidence>
<organism evidence="3 4">
    <name type="scientific">Nocardia jiangsuensis</name>
    <dbReference type="NCBI Taxonomy" id="1691563"/>
    <lineage>
        <taxon>Bacteria</taxon>
        <taxon>Bacillati</taxon>
        <taxon>Actinomycetota</taxon>
        <taxon>Actinomycetes</taxon>
        <taxon>Mycobacteriales</taxon>
        <taxon>Nocardiaceae</taxon>
        <taxon>Nocardia</taxon>
    </lineage>
</organism>
<dbReference type="GO" id="GO:0016491">
    <property type="term" value="F:oxidoreductase activity"/>
    <property type="evidence" value="ECO:0007669"/>
    <property type="project" value="UniProtKB-KW"/>
</dbReference>
<comment type="similarity">
    <text evidence="1">Belongs to the short-chain dehydrogenases/reductases (SDR) family.</text>
</comment>
<proteinExistence type="inferred from homology"/>
<dbReference type="RefSeq" id="WP_378614855.1">
    <property type="nucleotide sequence ID" value="NZ_JBHSAX010000019.1"/>
</dbReference>
<dbReference type="PRINTS" id="PR00081">
    <property type="entry name" value="GDHRDH"/>
</dbReference>
<keyword evidence="2 3" id="KW-0560">Oxidoreductase</keyword>
<dbReference type="InterPro" id="IPR002347">
    <property type="entry name" value="SDR_fam"/>
</dbReference>
<gene>
    <name evidence="3" type="ORF">ACFO0B_24195</name>
</gene>
<sequence>MSGFRERYGRWAVIAGASEGVGARYARAMAERGLDLVLLARRRAALDELAAELRADTGAEVRVLAVDLAEPDAVASVLAATDGLAVGMLLYCAGADPDYTPLLSGPVEPALALLRRNCATPLQLCHHFAGPMVERGRGGIVVLTSVAGLYGAPNMAAYAATKAFDLVLTEALWAELRPHGVDVLALVLGTTDTPALRRALVRRGTLDPADTAPLPGAATADEVVAEAIANLPNGPTRFVGDQLREFARRLGLRTRSEAVATLARHSDSVVAGDS</sequence>
<accession>A0ABV8DY71</accession>
<dbReference type="EMBL" id="JBHSAX010000019">
    <property type="protein sequence ID" value="MFC3965100.1"/>
    <property type="molecule type" value="Genomic_DNA"/>
</dbReference>